<sequence length="119" mass="13443">MAVRRINAAVRRLQSDWSQVKNMLSPPDGSDGAPFELCKASRDNWRRYVHSEEQVSKSHRMVWYEGRILIVELGEGFHESVRLEIAMAIYKATGTDDKHLVPHGATCIGYSIGTSCRPI</sequence>
<keyword evidence="2" id="KW-1185">Reference proteome</keyword>
<gene>
    <name evidence="1" type="ORF">V7S43_010711</name>
</gene>
<organism evidence="1 2">
    <name type="scientific">Phytophthora oleae</name>
    <dbReference type="NCBI Taxonomy" id="2107226"/>
    <lineage>
        <taxon>Eukaryota</taxon>
        <taxon>Sar</taxon>
        <taxon>Stramenopiles</taxon>
        <taxon>Oomycota</taxon>
        <taxon>Peronosporomycetes</taxon>
        <taxon>Peronosporales</taxon>
        <taxon>Peronosporaceae</taxon>
        <taxon>Phytophthora</taxon>
    </lineage>
</organism>
<proteinExistence type="predicted"/>
<evidence type="ECO:0000313" key="2">
    <source>
        <dbReference type="Proteomes" id="UP001632037"/>
    </source>
</evidence>
<dbReference type="EMBL" id="JBIMZQ010000024">
    <property type="protein sequence ID" value="KAL3664388.1"/>
    <property type="molecule type" value="Genomic_DNA"/>
</dbReference>
<dbReference type="AlphaFoldDB" id="A0ABD3FC89"/>
<evidence type="ECO:0000313" key="1">
    <source>
        <dbReference type="EMBL" id="KAL3664388.1"/>
    </source>
</evidence>
<reference evidence="1 2" key="1">
    <citation type="submission" date="2024-09" db="EMBL/GenBank/DDBJ databases">
        <title>Genome sequencing and assembly of Phytophthora oleae, isolate VK10A, causative agent of rot of olive drupes.</title>
        <authorList>
            <person name="Conti Taguali S."/>
            <person name="Riolo M."/>
            <person name="La Spada F."/>
            <person name="Cacciola S.O."/>
            <person name="Dionisio G."/>
        </authorList>
    </citation>
    <scope>NUCLEOTIDE SEQUENCE [LARGE SCALE GENOMIC DNA]</scope>
    <source>
        <strain evidence="1 2">VK10A</strain>
    </source>
</reference>
<comment type="caution">
    <text evidence="1">The sequence shown here is derived from an EMBL/GenBank/DDBJ whole genome shotgun (WGS) entry which is preliminary data.</text>
</comment>
<dbReference type="Proteomes" id="UP001632037">
    <property type="component" value="Unassembled WGS sequence"/>
</dbReference>
<protein>
    <submittedName>
        <fullName evidence="1">Uncharacterized protein</fullName>
    </submittedName>
</protein>
<accession>A0ABD3FC89</accession>
<name>A0ABD3FC89_9STRA</name>